<sequence>MNRTLPSRGPRTLAALLLAGALVSTSAHAATLPKPLPHRGGIFTQKEGKIRLSGYLSLPKGAGTHPGIVAIQEWWGLDDWVKAQADSLAAHGYVVLAPDLYAGRVAYDQETAHQLMSGLVDEDVMAILRAAVDHLRSREDVRAQAIGVIGWCMGGKYAIRLAASDPGIRACVMYYGAPLTDPAQIRNVQAAVLGNFGALDQGPSPEQVKKFEAALRKADKPVDFKIYPGAGHAFANENNPWGGYRPAAARDAWQRTLAFFDRELKRASLPGRKS</sequence>
<dbReference type="InterPro" id="IPR002925">
    <property type="entry name" value="Dienelactn_hydro"/>
</dbReference>
<evidence type="ECO:0000259" key="2">
    <source>
        <dbReference type="Pfam" id="PF01738"/>
    </source>
</evidence>
<evidence type="ECO:0000313" key="3">
    <source>
        <dbReference type="EMBL" id="TMQ51620.1"/>
    </source>
</evidence>
<keyword evidence="3" id="KW-0378">Hydrolase</keyword>
<dbReference type="Gene3D" id="3.40.50.1820">
    <property type="entry name" value="alpha/beta hydrolase"/>
    <property type="match status" value="1"/>
</dbReference>
<protein>
    <submittedName>
        <fullName evidence="3">Dienelactone hydrolase family protein</fullName>
    </submittedName>
</protein>
<dbReference type="Proteomes" id="UP000316292">
    <property type="component" value="Unassembled WGS sequence"/>
</dbReference>
<feature type="chain" id="PRO_5021697714" evidence="1">
    <location>
        <begin position="30"/>
        <end position="274"/>
    </location>
</feature>
<accession>A0A538SJR9</accession>
<name>A0A538SJR9_UNCEI</name>
<dbReference type="AlphaFoldDB" id="A0A538SJR9"/>
<dbReference type="SUPFAM" id="SSF53474">
    <property type="entry name" value="alpha/beta-Hydrolases"/>
    <property type="match status" value="1"/>
</dbReference>
<evidence type="ECO:0000256" key="1">
    <source>
        <dbReference type="SAM" id="SignalP"/>
    </source>
</evidence>
<reference evidence="3 4" key="1">
    <citation type="journal article" date="2019" name="Nat. Microbiol.">
        <title>Mediterranean grassland soil C-N compound turnover is dependent on rainfall and depth, and is mediated by genomically divergent microorganisms.</title>
        <authorList>
            <person name="Diamond S."/>
            <person name="Andeer P.F."/>
            <person name="Li Z."/>
            <person name="Crits-Christoph A."/>
            <person name="Burstein D."/>
            <person name="Anantharaman K."/>
            <person name="Lane K.R."/>
            <person name="Thomas B.C."/>
            <person name="Pan C."/>
            <person name="Northen T.R."/>
            <person name="Banfield J.F."/>
        </authorList>
    </citation>
    <scope>NUCLEOTIDE SEQUENCE [LARGE SCALE GENOMIC DNA]</scope>
    <source>
        <strain evidence="3">WS_1</strain>
    </source>
</reference>
<comment type="caution">
    <text evidence="3">The sequence shown here is derived from an EMBL/GenBank/DDBJ whole genome shotgun (WGS) entry which is preliminary data.</text>
</comment>
<dbReference type="Pfam" id="PF01738">
    <property type="entry name" value="DLH"/>
    <property type="match status" value="1"/>
</dbReference>
<gene>
    <name evidence="3" type="ORF">E6K71_00065</name>
</gene>
<dbReference type="InterPro" id="IPR051049">
    <property type="entry name" value="Dienelactone_hydrolase-like"/>
</dbReference>
<dbReference type="PANTHER" id="PTHR46623">
    <property type="entry name" value="CARBOXYMETHYLENEBUTENOLIDASE-RELATED"/>
    <property type="match status" value="1"/>
</dbReference>
<evidence type="ECO:0000313" key="4">
    <source>
        <dbReference type="Proteomes" id="UP000316292"/>
    </source>
</evidence>
<keyword evidence="1" id="KW-0732">Signal</keyword>
<feature type="signal peptide" evidence="1">
    <location>
        <begin position="1"/>
        <end position="29"/>
    </location>
</feature>
<dbReference type="GO" id="GO:0016787">
    <property type="term" value="F:hydrolase activity"/>
    <property type="evidence" value="ECO:0007669"/>
    <property type="project" value="UniProtKB-KW"/>
</dbReference>
<organism evidence="3 4">
    <name type="scientific">Eiseniibacteriota bacterium</name>
    <dbReference type="NCBI Taxonomy" id="2212470"/>
    <lineage>
        <taxon>Bacteria</taxon>
        <taxon>Candidatus Eiseniibacteriota</taxon>
    </lineage>
</organism>
<dbReference type="PANTHER" id="PTHR46623:SF6">
    <property type="entry name" value="ALPHA_BETA-HYDROLASES SUPERFAMILY PROTEIN"/>
    <property type="match status" value="1"/>
</dbReference>
<feature type="domain" description="Dienelactone hydrolase" evidence="2">
    <location>
        <begin position="53"/>
        <end position="262"/>
    </location>
</feature>
<dbReference type="EMBL" id="VBOR01000002">
    <property type="protein sequence ID" value="TMQ51620.1"/>
    <property type="molecule type" value="Genomic_DNA"/>
</dbReference>
<proteinExistence type="predicted"/>
<dbReference type="InterPro" id="IPR029058">
    <property type="entry name" value="AB_hydrolase_fold"/>
</dbReference>